<evidence type="ECO:0000313" key="9">
    <source>
        <dbReference type="Proteomes" id="UP001162483"/>
    </source>
</evidence>
<feature type="non-terminal residue" evidence="8">
    <location>
        <position position="1"/>
    </location>
</feature>
<protein>
    <recommendedName>
        <fullName evidence="7">G-protein coupled receptors family 2 profile 2 domain-containing protein</fullName>
    </recommendedName>
</protein>
<dbReference type="PANTHER" id="PTHR45620:SF13">
    <property type="entry name" value="SECRETIN RECEPTOR"/>
    <property type="match status" value="1"/>
</dbReference>
<dbReference type="PROSITE" id="PS00650">
    <property type="entry name" value="G_PROTEIN_RECEP_F2_2"/>
    <property type="match status" value="1"/>
</dbReference>
<feature type="transmembrane region" description="Helical" evidence="6">
    <location>
        <begin position="41"/>
        <end position="61"/>
    </location>
</feature>
<dbReference type="PANTHER" id="PTHR45620">
    <property type="entry name" value="PDF RECEPTOR-LIKE PROTEIN-RELATED"/>
    <property type="match status" value="1"/>
</dbReference>
<evidence type="ECO:0000256" key="2">
    <source>
        <dbReference type="ARBA" id="ARBA00022692"/>
    </source>
</evidence>
<evidence type="ECO:0000256" key="6">
    <source>
        <dbReference type="SAM" id="Phobius"/>
    </source>
</evidence>
<dbReference type="Proteomes" id="UP001162483">
    <property type="component" value="Unassembled WGS sequence"/>
</dbReference>
<dbReference type="Gene3D" id="1.20.1070.10">
    <property type="entry name" value="Rhodopsin 7-helix transmembrane proteins"/>
    <property type="match status" value="1"/>
</dbReference>
<evidence type="ECO:0000256" key="4">
    <source>
        <dbReference type="ARBA" id="ARBA00023136"/>
    </source>
</evidence>
<dbReference type="EMBL" id="CATNWA010014545">
    <property type="protein sequence ID" value="CAI9573185.1"/>
    <property type="molecule type" value="Genomic_DNA"/>
</dbReference>
<dbReference type="InterPro" id="IPR017981">
    <property type="entry name" value="GPCR_2-like_7TM"/>
</dbReference>
<feature type="domain" description="G-protein coupled receptors family 2 profile 2" evidence="7">
    <location>
        <begin position="1"/>
        <end position="54"/>
    </location>
</feature>
<dbReference type="Pfam" id="PF00002">
    <property type="entry name" value="7tm_2"/>
    <property type="match status" value="1"/>
</dbReference>
<gene>
    <name evidence="8" type="ORF">SPARVUS_LOCUS7601869</name>
</gene>
<keyword evidence="4 6" id="KW-0472">Membrane</keyword>
<evidence type="ECO:0000259" key="7">
    <source>
        <dbReference type="PROSITE" id="PS50261"/>
    </source>
</evidence>
<comment type="subcellular location">
    <subcellularLocation>
        <location evidence="1">Membrane</location>
        <topology evidence="1">Multi-pass membrane protein</topology>
    </subcellularLocation>
</comment>
<feature type="region of interest" description="Disordered" evidence="5">
    <location>
        <begin position="95"/>
        <end position="117"/>
    </location>
</feature>
<keyword evidence="3 6" id="KW-1133">Transmembrane helix</keyword>
<evidence type="ECO:0000313" key="8">
    <source>
        <dbReference type="EMBL" id="CAI9573185.1"/>
    </source>
</evidence>
<reference evidence="8" key="1">
    <citation type="submission" date="2023-05" db="EMBL/GenBank/DDBJ databases">
        <authorList>
            <person name="Stuckert A."/>
        </authorList>
    </citation>
    <scope>NUCLEOTIDE SEQUENCE</scope>
</reference>
<organism evidence="8 9">
    <name type="scientific">Staurois parvus</name>
    <dbReference type="NCBI Taxonomy" id="386267"/>
    <lineage>
        <taxon>Eukaryota</taxon>
        <taxon>Metazoa</taxon>
        <taxon>Chordata</taxon>
        <taxon>Craniata</taxon>
        <taxon>Vertebrata</taxon>
        <taxon>Euteleostomi</taxon>
        <taxon>Amphibia</taxon>
        <taxon>Batrachia</taxon>
        <taxon>Anura</taxon>
        <taxon>Neobatrachia</taxon>
        <taxon>Ranoidea</taxon>
        <taxon>Ranidae</taxon>
        <taxon>Staurois</taxon>
    </lineage>
</organism>
<dbReference type="InterPro" id="IPR000832">
    <property type="entry name" value="GPCR_2_secretin-like"/>
</dbReference>
<comment type="caution">
    <text evidence="8">The sequence shown here is derived from an EMBL/GenBank/DDBJ whole genome shotgun (WGS) entry which is preliminary data.</text>
</comment>
<accession>A0ABN9DKQ4</accession>
<keyword evidence="2 6" id="KW-0812">Transmembrane</keyword>
<evidence type="ECO:0000256" key="5">
    <source>
        <dbReference type="SAM" id="MobiDB-lite"/>
    </source>
</evidence>
<keyword evidence="9" id="KW-1185">Reference proteome</keyword>
<dbReference type="InterPro" id="IPR050332">
    <property type="entry name" value="GPCR_2"/>
</dbReference>
<dbReference type="PROSITE" id="PS50261">
    <property type="entry name" value="G_PROTEIN_RECEP_F2_4"/>
    <property type="match status" value="1"/>
</dbReference>
<evidence type="ECO:0000256" key="3">
    <source>
        <dbReference type="ARBA" id="ARBA00022989"/>
    </source>
</evidence>
<name>A0ABN9DKQ4_9NEOB</name>
<dbReference type="InterPro" id="IPR017983">
    <property type="entry name" value="GPCR_2_secretin-like_CS"/>
</dbReference>
<sequence length="117" mass="13439">STLLLIPLFGVHYIIFAFFPEDVSSGTVEIRLSFELALGSFQGFVVAVLYCFLNGEVQFEIQRKWRRYRLRKHLWLRQQKHSTVSNGGSVLTQVVQVSRSSQRESRKSSTTPMTSLI</sequence>
<evidence type="ECO:0000256" key="1">
    <source>
        <dbReference type="ARBA" id="ARBA00004141"/>
    </source>
</evidence>
<proteinExistence type="predicted"/>